<comment type="caution">
    <text evidence="2">The sequence shown here is derived from an EMBL/GenBank/DDBJ whole genome shotgun (WGS) entry which is preliminary data.</text>
</comment>
<accession>A0A8H4PQH0</accession>
<sequence>MSRSNESVEVNRGSMAEHEDLTKTAPRVTVAEQAQHENERLRRWLNEEESRIIRLCAQPRVERPQPSAPTHT</sequence>
<dbReference type="EMBL" id="JAAVMX010000005">
    <property type="protein sequence ID" value="KAF4508568.1"/>
    <property type="molecule type" value="Genomic_DNA"/>
</dbReference>
<proteinExistence type="predicted"/>
<keyword evidence="3" id="KW-1185">Reference proteome</keyword>
<dbReference type="Proteomes" id="UP000557566">
    <property type="component" value="Unassembled WGS sequence"/>
</dbReference>
<reference evidence="2 3" key="1">
    <citation type="journal article" date="2020" name="Genome Biol. Evol.">
        <title>A new high-quality draft genome assembly of the Chinese cordyceps Ophiocordyceps sinensis.</title>
        <authorList>
            <person name="Shu R."/>
            <person name="Zhang J."/>
            <person name="Meng Q."/>
            <person name="Zhang H."/>
            <person name="Zhou G."/>
            <person name="Li M."/>
            <person name="Wu P."/>
            <person name="Zhao Y."/>
            <person name="Chen C."/>
            <person name="Qin Q."/>
        </authorList>
    </citation>
    <scope>NUCLEOTIDE SEQUENCE [LARGE SCALE GENOMIC DNA]</scope>
    <source>
        <strain evidence="2 3">IOZ07</strain>
    </source>
</reference>
<protein>
    <submittedName>
        <fullName evidence="2">Uncharacterized protein</fullName>
    </submittedName>
</protein>
<organism evidence="2 3">
    <name type="scientific">Ophiocordyceps sinensis</name>
    <dbReference type="NCBI Taxonomy" id="72228"/>
    <lineage>
        <taxon>Eukaryota</taxon>
        <taxon>Fungi</taxon>
        <taxon>Dikarya</taxon>
        <taxon>Ascomycota</taxon>
        <taxon>Pezizomycotina</taxon>
        <taxon>Sordariomycetes</taxon>
        <taxon>Hypocreomycetidae</taxon>
        <taxon>Hypocreales</taxon>
        <taxon>Ophiocordycipitaceae</taxon>
        <taxon>Ophiocordyceps</taxon>
    </lineage>
</organism>
<gene>
    <name evidence="2" type="ORF">G6O67_004929</name>
</gene>
<evidence type="ECO:0000256" key="1">
    <source>
        <dbReference type="SAM" id="MobiDB-lite"/>
    </source>
</evidence>
<evidence type="ECO:0000313" key="3">
    <source>
        <dbReference type="Proteomes" id="UP000557566"/>
    </source>
</evidence>
<feature type="region of interest" description="Disordered" evidence="1">
    <location>
        <begin position="1"/>
        <end position="38"/>
    </location>
</feature>
<dbReference type="AlphaFoldDB" id="A0A8H4PQH0"/>
<evidence type="ECO:0000313" key="2">
    <source>
        <dbReference type="EMBL" id="KAF4508568.1"/>
    </source>
</evidence>
<name>A0A8H4PQH0_9HYPO</name>